<keyword evidence="15 17" id="KW-0418">Kinase</keyword>
<dbReference type="SUPFAM" id="SSF52540">
    <property type="entry name" value="P-loop containing nucleoside triphosphate hydrolases"/>
    <property type="match status" value="2"/>
</dbReference>
<proteinExistence type="inferred from homology"/>
<organism evidence="17 18">
    <name type="scientific">Paramagnetospirillum caucaseum</name>
    <dbReference type="NCBI Taxonomy" id="1244869"/>
    <lineage>
        <taxon>Bacteria</taxon>
        <taxon>Pseudomonadati</taxon>
        <taxon>Pseudomonadota</taxon>
        <taxon>Alphaproteobacteria</taxon>
        <taxon>Rhodospirillales</taxon>
        <taxon>Magnetospirillaceae</taxon>
        <taxon>Paramagnetospirillum</taxon>
    </lineage>
</organism>
<keyword evidence="18" id="KW-1185">Reference proteome</keyword>
<dbReference type="HAMAP" id="MF_00065">
    <property type="entry name" value="Adenylyl_sulf_kinase"/>
    <property type="match status" value="1"/>
</dbReference>
<dbReference type="InterPro" id="IPR009000">
    <property type="entry name" value="Transl_B-barrel_sf"/>
</dbReference>
<feature type="binding site" evidence="14">
    <location>
        <begin position="31"/>
        <end position="38"/>
    </location>
    <ligand>
        <name>GTP</name>
        <dbReference type="ChEBI" id="CHEBI:37565"/>
    </ligand>
</feature>
<evidence type="ECO:0000256" key="8">
    <source>
        <dbReference type="ARBA" id="ARBA00022741"/>
    </source>
</evidence>
<dbReference type="PATRIC" id="fig|1244869.3.peg.1569"/>
<dbReference type="eggNOG" id="COG2895">
    <property type="taxonomic scope" value="Bacteria"/>
</dbReference>
<evidence type="ECO:0000259" key="16">
    <source>
        <dbReference type="PROSITE" id="PS51722"/>
    </source>
</evidence>
<dbReference type="Gene3D" id="2.40.30.10">
    <property type="entry name" value="Translation factors"/>
    <property type="match status" value="2"/>
</dbReference>
<keyword evidence="15" id="KW-0597">Phosphoprotein</keyword>
<comment type="catalytic activity">
    <reaction evidence="13 14">
        <text>sulfate + ATP + H(+) = adenosine 5'-phosphosulfate + diphosphate</text>
        <dbReference type="Rhea" id="RHEA:18133"/>
        <dbReference type="ChEBI" id="CHEBI:15378"/>
        <dbReference type="ChEBI" id="CHEBI:16189"/>
        <dbReference type="ChEBI" id="CHEBI:30616"/>
        <dbReference type="ChEBI" id="CHEBI:33019"/>
        <dbReference type="ChEBI" id="CHEBI:58243"/>
        <dbReference type="EC" id="2.7.7.4"/>
    </reaction>
</comment>
<comment type="pathway">
    <text evidence="15">Sulfur metabolism; hydrogen sulfide biosynthesis; sulfite from sulfate: step 2/3.</text>
</comment>
<dbReference type="Pfam" id="PF00009">
    <property type="entry name" value="GTP_EFTU"/>
    <property type="match status" value="1"/>
</dbReference>
<comment type="catalytic activity">
    <reaction evidence="1 15">
        <text>adenosine 5'-phosphosulfate + ATP = 3'-phosphoadenylyl sulfate + ADP + H(+)</text>
        <dbReference type="Rhea" id="RHEA:24152"/>
        <dbReference type="ChEBI" id="CHEBI:15378"/>
        <dbReference type="ChEBI" id="CHEBI:30616"/>
        <dbReference type="ChEBI" id="CHEBI:58243"/>
        <dbReference type="ChEBI" id="CHEBI:58339"/>
        <dbReference type="ChEBI" id="CHEBI:456216"/>
        <dbReference type="EC" id="2.7.1.25"/>
    </reaction>
</comment>
<feature type="domain" description="Tr-type G" evidence="16">
    <location>
        <begin position="22"/>
        <end position="236"/>
    </location>
</feature>
<evidence type="ECO:0000313" key="18">
    <source>
        <dbReference type="Proteomes" id="UP000011744"/>
    </source>
</evidence>
<dbReference type="InterPro" id="IPR054696">
    <property type="entry name" value="GTP-eEF1A_C"/>
</dbReference>
<evidence type="ECO:0000256" key="14">
    <source>
        <dbReference type="HAMAP-Rule" id="MF_00062"/>
    </source>
</evidence>
<evidence type="ECO:0000256" key="6">
    <source>
        <dbReference type="ARBA" id="ARBA00022679"/>
    </source>
</evidence>
<comment type="function">
    <text evidence="2">APS kinase catalyzes the synthesis of activated sulfate.</text>
</comment>
<dbReference type="InterPro" id="IPR031157">
    <property type="entry name" value="G_TR_CS"/>
</dbReference>
<comment type="similarity">
    <text evidence="14">Belongs to the TRAFAC class translation factor GTPase superfamily. Classic translation factor GTPase family. CysN/NodQ subfamily.</text>
</comment>
<dbReference type="SUPFAM" id="SSF50465">
    <property type="entry name" value="EF-Tu/eEF-1alpha/eIF2-gamma C-terminal domain"/>
    <property type="match status" value="1"/>
</dbReference>
<dbReference type="CDD" id="cd04166">
    <property type="entry name" value="CysN_ATPS"/>
    <property type="match status" value="1"/>
</dbReference>
<comment type="similarity">
    <text evidence="15">Belongs to the APS kinase family.</text>
</comment>
<evidence type="ECO:0000256" key="15">
    <source>
        <dbReference type="HAMAP-Rule" id="MF_00065"/>
    </source>
</evidence>
<dbReference type="Gene3D" id="3.40.50.300">
    <property type="entry name" value="P-loop containing nucleotide triphosphate hydrolases"/>
    <property type="match status" value="2"/>
</dbReference>
<accession>M2Z875</accession>
<dbReference type="GO" id="GO:0004781">
    <property type="term" value="F:sulfate adenylyltransferase (ATP) activity"/>
    <property type="evidence" value="ECO:0007669"/>
    <property type="project" value="UniProtKB-UniRule"/>
</dbReference>
<dbReference type="InterPro" id="IPR002891">
    <property type="entry name" value="APS"/>
</dbReference>
<gene>
    <name evidence="14" type="primary">cysN</name>
    <name evidence="15" type="synonym">cysC</name>
    <name evidence="17" type="ORF">H261_07768</name>
</gene>
<dbReference type="InterPro" id="IPR059117">
    <property type="entry name" value="APS_kinase_dom"/>
</dbReference>
<dbReference type="NCBIfam" id="NF003013">
    <property type="entry name" value="PRK03846.1"/>
    <property type="match status" value="1"/>
</dbReference>
<evidence type="ECO:0000256" key="11">
    <source>
        <dbReference type="ARBA" id="ARBA00023268"/>
    </source>
</evidence>
<dbReference type="Pfam" id="PF01583">
    <property type="entry name" value="APS_kinase"/>
    <property type="match status" value="1"/>
</dbReference>
<dbReference type="InterPro" id="IPR011779">
    <property type="entry name" value="SO4_adenylTrfase_lsu"/>
</dbReference>
<dbReference type="PROSITE" id="PS00301">
    <property type="entry name" value="G_TR_1"/>
    <property type="match status" value="1"/>
</dbReference>
<comment type="similarity">
    <text evidence="4">In the N-terminal section; belongs to the TRAFAC class translation factor GTPase superfamily. Classic translation factor GTPase family. CysN/NodQ subfamily.</text>
</comment>
<dbReference type="GO" id="GO:0070814">
    <property type="term" value="P:hydrogen sulfide biosynthetic process"/>
    <property type="evidence" value="ECO:0007669"/>
    <property type="project" value="UniProtKB-UniRule"/>
</dbReference>
<dbReference type="Pfam" id="PF22594">
    <property type="entry name" value="GTP-eEF1A_C"/>
    <property type="match status" value="1"/>
</dbReference>
<dbReference type="PANTHER" id="PTHR23115">
    <property type="entry name" value="TRANSLATION FACTOR"/>
    <property type="match status" value="1"/>
</dbReference>
<evidence type="ECO:0000256" key="1">
    <source>
        <dbReference type="ARBA" id="ARBA00001823"/>
    </source>
</evidence>
<evidence type="ECO:0000256" key="5">
    <source>
        <dbReference type="ARBA" id="ARBA00011760"/>
    </source>
</evidence>
<keyword evidence="8 14" id="KW-0547">Nucleotide-binding</keyword>
<dbReference type="NCBIfam" id="TIGR00455">
    <property type="entry name" value="apsK"/>
    <property type="match status" value="1"/>
</dbReference>
<dbReference type="InterPro" id="IPR041757">
    <property type="entry name" value="CysN_GTP-bd"/>
</dbReference>
<keyword evidence="7 14" id="KW-0548">Nucleotidyltransferase</keyword>
<protein>
    <recommendedName>
        <fullName evidence="14 15">Multifunctional fusion protein</fullName>
    </recommendedName>
    <domain>
        <recommendedName>
            <fullName evidence="14">Sulfate adenylyltransferase subunit 1</fullName>
            <ecNumber evidence="14">2.7.7.4</ecNumber>
        </recommendedName>
        <alternativeName>
            <fullName evidence="14">ATP-sulfurylase large subunit</fullName>
        </alternativeName>
        <alternativeName>
            <fullName evidence="14">Sulfate adenylate transferase</fullName>
            <shortName evidence="14">SAT</shortName>
        </alternativeName>
    </domain>
    <domain>
        <recommendedName>
            <fullName evidence="15">Adenylyl-sulfate kinase</fullName>
            <ecNumber evidence="15">2.7.1.25</ecNumber>
        </recommendedName>
        <alternativeName>
            <fullName evidence="15">APS kinase</fullName>
        </alternativeName>
        <alternativeName>
            <fullName evidence="15">ATP adenosine-5'-phosphosulfate 3'-phosphotransferase</fullName>
        </alternativeName>
        <alternativeName>
            <fullName evidence="15">Adenosine-5'-phosphosulfate kinase</fullName>
        </alternativeName>
    </domain>
</protein>
<dbReference type="GO" id="GO:0003924">
    <property type="term" value="F:GTPase activity"/>
    <property type="evidence" value="ECO:0007669"/>
    <property type="project" value="InterPro"/>
</dbReference>
<keyword evidence="10 14" id="KW-0342">GTP-binding</keyword>
<comment type="similarity">
    <text evidence="3">In the C-terminal section; belongs to the APS kinase family.</text>
</comment>
<feature type="binding site" evidence="15">
    <location>
        <begin position="466"/>
        <end position="473"/>
    </location>
    <ligand>
        <name>ATP</name>
        <dbReference type="ChEBI" id="CHEBI:30616"/>
    </ligand>
</feature>
<dbReference type="PROSITE" id="PS51722">
    <property type="entry name" value="G_TR_2"/>
    <property type="match status" value="1"/>
</dbReference>
<feature type="binding site" evidence="14">
    <location>
        <begin position="164"/>
        <end position="167"/>
    </location>
    <ligand>
        <name>GTP</name>
        <dbReference type="ChEBI" id="CHEBI:37565"/>
    </ligand>
</feature>
<sequence>MIDLTQMDARAFSDHLDHIQDRALLRFLTCGSVDDGKSTLIGRILHDSGSLTDDQLATLERDSRRTMPGGGLDFSLLVDGLQAEREQGITIDVAYRYFGTERRNFIVADTPGHEQYTRNMVTGASTAELAVLLVDARKGVLAQTRRHAYLVALTGIREVVLAVNKMDLVGYSQVVFDAIAAEFAGFAASVGLERITAIPVSAVTGANLLAPVVETPWYRGPALLPFLETAEPPRPEARRPLRLPVQTVIRPDQNFRGYAGTIAAGRIRIGQEISVEPAGRTSKVTGVFCGARALDEASAGQAVTVTLADDVDISRGDVLAAVDDRPASSDQFSAHVVWMAEQPMLPGRSYLLRLGTRTANCRITHIKHVVNVNTLEKLAATRLGLNDVSVCTLALDQRVPFEPYGRGHGLGGFILIDKVTNATVACGMIDFALRRAQNIHWQALTVDKPAHATLKGHKACLLWFTGLSGSGKSTIADLVEKQLHAMGHHTYLLDGDNLRHGLNRDLGFTDEDRVENIRRVGEVGSLFVDAGLIVLAAFISPFKADRAMVREMLDPGEMVEIFVDAPLAVCEQRDSKGLYRKARAGQLQHFTGVDSPYEPPESPELRLDAQASSPMALADSVVTLLRMKGIIAG</sequence>
<dbReference type="eggNOG" id="COG0529">
    <property type="taxonomic scope" value="Bacteria"/>
</dbReference>
<dbReference type="CDD" id="cd02027">
    <property type="entry name" value="APSK"/>
    <property type="match status" value="1"/>
</dbReference>
<dbReference type="NCBIfam" id="TIGR02034">
    <property type="entry name" value="CysN"/>
    <property type="match status" value="1"/>
</dbReference>
<evidence type="ECO:0000256" key="3">
    <source>
        <dbReference type="ARBA" id="ARBA00005438"/>
    </source>
</evidence>
<dbReference type="InterPro" id="IPR050100">
    <property type="entry name" value="TRAFAC_GTPase_members"/>
</dbReference>
<reference evidence="17 18" key="1">
    <citation type="journal article" date="2014" name="Genome Announc.">
        <title>Draft Genome Sequence of Magnetospirillum sp. Strain SO-1, a Freshwater Magnetotactic Bacterium Isolated from the Ol'khovka River, Russia.</title>
        <authorList>
            <person name="Grouzdev D.S."/>
            <person name="Dziuba M.V."/>
            <person name="Sukhacheva M.S."/>
            <person name="Mardanov A.V."/>
            <person name="Beletskiy A.V."/>
            <person name="Kuznetsov B.B."/>
            <person name="Skryabin K.G."/>
        </authorList>
    </citation>
    <scope>NUCLEOTIDE SEQUENCE [LARGE SCALE GENOMIC DNA]</scope>
    <source>
        <strain evidence="17 18">SO-1</strain>
    </source>
</reference>
<dbReference type="EMBL" id="AONQ01000016">
    <property type="protein sequence ID" value="EME70510.1"/>
    <property type="molecule type" value="Genomic_DNA"/>
</dbReference>
<evidence type="ECO:0000256" key="4">
    <source>
        <dbReference type="ARBA" id="ARBA00007237"/>
    </source>
</evidence>
<comment type="function">
    <text evidence="12">Proposed to provide activated sulfate for transfer to Nod factor. ATP sulfurylase may be the GTPase, regulating ATP sulfurylase activity.</text>
</comment>
<evidence type="ECO:0000256" key="2">
    <source>
        <dbReference type="ARBA" id="ARBA00002357"/>
    </source>
</evidence>
<dbReference type="UniPathway" id="UPA00140">
    <property type="reaction ID" value="UER00204"/>
</dbReference>
<evidence type="ECO:0000256" key="12">
    <source>
        <dbReference type="ARBA" id="ARBA00024872"/>
    </source>
</evidence>
<comment type="function">
    <text evidence="15">Catalyzes the synthesis of activated sulfate.</text>
</comment>
<dbReference type="GO" id="GO:0004020">
    <property type="term" value="F:adenylylsulfate kinase activity"/>
    <property type="evidence" value="ECO:0007669"/>
    <property type="project" value="UniProtKB-UniRule"/>
</dbReference>
<dbReference type="EC" id="2.7.1.25" evidence="15"/>
<dbReference type="STRING" id="1244869.H261_07768"/>
<comment type="caution">
    <text evidence="17">The sequence shown here is derived from an EMBL/GenBank/DDBJ whole genome shotgun (WGS) entry which is preliminary data.</text>
</comment>
<dbReference type="InterPro" id="IPR000795">
    <property type="entry name" value="T_Tr_GTP-bd_dom"/>
</dbReference>
<dbReference type="CDD" id="cd04095">
    <property type="entry name" value="CysN_NoDQ_III"/>
    <property type="match status" value="1"/>
</dbReference>
<dbReference type="RefSeq" id="WP_008616132.1">
    <property type="nucleotide sequence ID" value="NZ_AONQ01000016.1"/>
</dbReference>
<evidence type="ECO:0000256" key="9">
    <source>
        <dbReference type="ARBA" id="ARBA00022840"/>
    </source>
</evidence>
<comment type="pathway">
    <text evidence="14">Sulfur metabolism; hydrogen sulfide biosynthesis; sulfite from sulfate: step 1/3.</text>
</comment>
<dbReference type="NCBIfam" id="NF004035">
    <property type="entry name" value="PRK05506.1"/>
    <property type="match status" value="1"/>
</dbReference>
<dbReference type="InterPro" id="IPR009001">
    <property type="entry name" value="Transl_elong_EF1A/Init_IF2_C"/>
</dbReference>
<dbReference type="CDD" id="cd03695">
    <property type="entry name" value="CysN_NodQ_II"/>
    <property type="match status" value="1"/>
</dbReference>
<dbReference type="InterPro" id="IPR044139">
    <property type="entry name" value="CysN_NoDQ_III"/>
</dbReference>
<dbReference type="PRINTS" id="PR00315">
    <property type="entry name" value="ELONGATNFCT"/>
</dbReference>
<dbReference type="SUPFAM" id="SSF50447">
    <property type="entry name" value="Translation proteins"/>
    <property type="match status" value="1"/>
</dbReference>
<dbReference type="GO" id="GO:0005524">
    <property type="term" value="F:ATP binding"/>
    <property type="evidence" value="ECO:0007669"/>
    <property type="project" value="UniProtKB-UniRule"/>
</dbReference>
<comment type="subunit">
    <text evidence="5">Sulfate-activating enzymes, NodP and NodQ, may be physically associated.</text>
</comment>
<dbReference type="GO" id="GO:0005525">
    <property type="term" value="F:GTP binding"/>
    <property type="evidence" value="ECO:0007669"/>
    <property type="project" value="UniProtKB-UniRule"/>
</dbReference>
<feature type="binding site" evidence="14">
    <location>
        <begin position="109"/>
        <end position="113"/>
    </location>
    <ligand>
        <name>GTP</name>
        <dbReference type="ChEBI" id="CHEBI:37565"/>
    </ligand>
</feature>
<dbReference type="EC" id="2.7.7.4" evidence="14"/>
<dbReference type="GO" id="GO:0000103">
    <property type="term" value="P:sulfate assimilation"/>
    <property type="evidence" value="ECO:0007669"/>
    <property type="project" value="UniProtKB-UniRule"/>
</dbReference>
<dbReference type="Proteomes" id="UP000011744">
    <property type="component" value="Unassembled WGS sequence"/>
</dbReference>
<dbReference type="HAMAP" id="MF_00062">
    <property type="entry name" value="Sulf_adenylyltr_sub1"/>
    <property type="match status" value="1"/>
</dbReference>
<feature type="active site" description="Phosphoserine intermediate" evidence="15">
    <location>
        <position position="540"/>
    </location>
</feature>
<evidence type="ECO:0000313" key="17">
    <source>
        <dbReference type="EMBL" id="EME70510.1"/>
    </source>
</evidence>
<keyword evidence="6 14" id="KW-0808">Transferase</keyword>
<comment type="subunit">
    <text evidence="14">Heterodimer composed of CysD, the smaller subunit, and CysN.</text>
</comment>
<dbReference type="FunFam" id="3.40.50.300:FF:000119">
    <property type="entry name" value="Sulfate adenylyltransferase subunit 1"/>
    <property type="match status" value="1"/>
</dbReference>
<keyword evidence="11" id="KW-0511">Multifunctional enzyme</keyword>
<name>M2Z875_9PROT</name>
<comment type="function">
    <text evidence="14">With CysD forms the ATP sulfurylase (ATPS) that catalyzes the adenylation of sulfate producing adenosine 5'-phosphosulfate (APS) and diphosphate, the first enzymatic step in sulfur assimilation pathway. APS synthesis involves the formation of a high-energy phosphoric-sulfuric acid anhydride bond driven by GTP hydrolysis by CysN coupled to ATP hydrolysis by CysD.</text>
</comment>
<dbReference type="AlphaFoldDB" id="M2Z875"/>
<evidence type="ECO:0000256" key="10">
    <source>
        <dbReference type="ARBA" id="ARBA00023134"/>
    </source>
</evidence>
<keyword evidence="9 14" id="KW-0067">ATP-binding</keyword>
<dbReference type="InterPro" id="IPR044138">
    <property type="entry name" value="CysN_II"/>
</dbReference>
<dbReference type="OrthoDB" id="9804504at2"/>
<dbReference type="InterPro" id="IPR027417">
    <property type="entry name" value="P-loop_NTPase"/>
</dbReference>
<evidence type="ECO:0000256" key="13">
    <source>
        <dbReference type="ARBA" id="ARBA00049370"/>
    </source>
</evidence>
<evidence type="ECO:0000256" key="7">
    <source>
        <dbReference type="ARBA" id="ARBA00022695"/>
    </source>
</evidence>